<feature type="domain" description="AAA+ ATPase" evidence="2">
    <location>
        <begin position="481"/>
        <end position="608"/>
    </location>
</feature>
<evidence type="ECO:0000313" key="4">
    <source>
        <dbReference type="Proteomes" id="UP000240760"/>
    </source>
</evidence>
<feature type="region of interest" description="Disordered" evidence="1">
    <location>
        <begin position="801"/>
        <end position="938"/>
    </location>
</feature>
<gene>
    <name evidence="3" type="ORF">M440DRAFT_1471006</name>
</gene>
<dbReference type="Pfam" id="PF22942">
    <property type="entry name" value="DUF7025"/>
    <property type="match status" value="1"/>
</dbReference>
<dbReference type="CDD" id="cd19481">
    <property type="entry name" value="RecA-like_protease"/>
    <property type="match status" value="1"/>
</dbReference>
<reference evidence="3 4" key="1">
    <citation type="submission" date="2016-07" db="EMBL/GenBank/DDBJ databases">
        <title>Multiple horizontal gene transfer events from other fungi enriched the ability of initially mycotrophic Trichoderma (Ascomycota) to feed on dead plant biomass.</title>
        <authorList>
            <consortium name="DOE Joint Genome Institute"/>
            <person name="Aerts A."/>
            <person name="Atanasova L."/>
            <person name="Chenthamara K."/>
            <person name="Zhang J."/>
            <person name="Grujic M."/>
            <person name="Henrissat B."/>
            <person name="Kuo A."/>
            <person name="Salamov A."/>
            <person name="Lipzen A."/>
            <person name="Labutti K."/>
            <person name="Barry K."/>
            <person name="Miao Y."/>
            <person name="Rahimi M.J."/>
            <person name="Shen Q."/>
            <person name="Grigoriev I.V."/>
            <person name="Kubicek C.P."/>
            <person name="Druzhinina I.S."/>
        </authorList>
    </citation>
    <scope>NUCLEOTIDE SEQUENCE [LARGE SCALE GENOMIC DNA]</scope>
    <source>
        <strain evidence="3 4">ATCC 18648</strain>
    </source>
</reference>
<proteinExistence type="predicted"/>
<dbReference type="SMART" id="SM00382">
    <property type="entry name" value="AAA"/>
    <property type="match status" value="1"/>
</dbReference>
<accession>A0A2T4C103</accession>
<feature type="compositionally biased region" description="Gly residues" evidence="1">
    <location>
        <begin position="708"/>
        <end position="718"/>
    </location>
</feature>
<dbReference type="AlphaFoldDB" id="A0A2T4C103"/>
<dbReference type="InterPro" id="IPR054289">
    <property type="entry name" value="DUF7025"/>
</dbReference>
<dbReference type="Pfam" id="PF00004">
    <property type="entry name" value="AAA"/>
    <property type="match status" value="1"/>
</dbReference>
<evidence type="ECO:0000259" key="2">
    <source>
        <dbReference type="SMART" id="SM00382"/>
    </source>
</evidence>
<dbReference type="Proteomes" id="UP000240760">
    <property type="component" value="Unassembled WGS sequence"/>
</dbReference>
<keyword evidence="4" id="KW-1185">Reference proteome</keyword>
<keyword evidence="3" id="KW-0378">Hydrolase</keyword>
<evidence type="ECO:0000256" key="1">
    <source>
        <dbReference type="SAM" id="MobiDB-lite"/>
    </source>
</evidence>
<dbReference type="SUPFAM" id="SSF52540">
    <property type="entry name" value="P-loop containing nucleoside triphosphate hydrolases"/>
    <property type="match status" value="1"/>
</dbReference>
<feature type="compositionally biased region" description="Low complexity" evidence="1">
    <location>
        <begin position="815"/>
        <end position="824"/>
    </location>
</feature>
<dbReference type="Gene3D" id="3.40.50.300">
    <property type="entry name" value="P-loop containing nucleotide triphosphate hydrolases"/>
    <property type="match status" value="1"/>
</dbReference>
<dbReference type="STRING" id="983965.A0A2T4C103"/>
<dbReference type="InterPro" id="IPR003959">
    <property type="entry name" value="ATPase_AAA_core"/>
</dbReference>
<dbReference type="InterPro" id="IPR056599">
    <property type="entry name" value="AAA_lid_fung"/>
</dbReference>
<evidence type="ECO:0000313" key="3">
    <source>
        <dbReference type="EMBL" id="PTB75236.1"/>
    </source>
</evidence>
<dbReference type="GO" id="GO:0016887">
    <property type="term" value="F:ATP hydrolysis activity"/>
    <property type="evidence" value="ECO:0007669"/>
    <property type="project" value="InterPro"/>
</dbReference>
<organism evidence="3 4">
    <name type="scientific">Trichoderma longibrachiatum ATCC 18648</name>
    <dbReference type="NCBI Taxonomy" id="983965"/>
    <lineage>
        <taxon>Eukaryota</taxon>
        <taxon>Fungi</taxon>
        <taxon>Dikarya</taxon>
        <taxon>Ascomycota</taxon>
        <taxon>Pezizomycotina</taxon>
        <taxon>Sordariomycetes</taxon>
        <taxon>Hypocreomycetidae</taxon>
        <taxon>Hypocreales</taxon>
        <taxon>Hypocreaceae</taxon>
        <taxon>Trichoderma</taxon>
    </lineage>
</organism>
<dbReference type="Pfam" id="PF23232">
    <property type="entry name" value="AAA_lid_13"/>
    <property type="match status" value="1"/>
</dbReference>
<dbReference type="PANTHER" id="PTHR46411:SF3">
    <property type="entry name" value="AAA+ ATPASE DOMAIN-CONTAINING PROTEIN"/>
    <property type="match status" value="1"/>
</dbReference>
<protein>
    <submittedName>
        <fullName evidence="3">P-loop containing nucleoside triphosphate hydrolase protein</fullName>
    </submittedName>
</protein>
<dbReference type="EMBL" id="KZ679134">
    <property type="protein sequence ID" value="PTB75236.1"/>
    <property type="molecule type" value="Genomic_DNA"/>
</dbReference>
<dbReference type="InterPro" id="IPR027417">
    <property type="entry name" value="P-loop_NTPase"/>
</dbReference>
<sequence>MRTATTLRDHITDEALLQQQSIPTDSLGVPGRIDVVRIRSKTVVRAIAEIESYSTTLPVKLKQGLFHFPRPFASFFYCQEDMKKKLAELQSLVEKAGPDELDRAVTPMPEPVEDSDERAVEELQLYVDFVDSYIMPLWKQFDEGSDKAPRSISYDDIPMLFRAGELAYLTPPADIRNNPNSGIQTVFKMVSSLREDCLGSGNTSWSVYCLDYEDGKFTPIRRKIKFPHFEGLVSITELPCYPLKFHPDWESLLIQQIRGGQSFKKCVEVGIRDIYYSGWTLVTGMFPRSYSPSNIPEPEHVESEVIIDFKEALRQLPSALVETGDEPLEKEPVKEPMAYFLPEYRLWKDFESQMHYRTDEIFFSRTDAIHRKIWQEVEQHDRFLTSSEDISGADFTDKHLAILPKRIPGYVLRERKFAILHVMNFEIHREAEKTNLDTVQMPSQHRRIVRCAVAAHFQKRQRERTQRTTIHGVDLIRGKGNGLVILLHGAPGTGKTLTAEAVALENSKPLFPITCGDLGFTPDKVEQSLKDIFRYAHLWDCILLLDEADVFLTRRNVTDVQRNALVSVFLRVLEYYSGILFLTTNRVGAIDEAFRSRIHISLHYKYLNCEDTIAILDTHLKRLPSHNRNGGDAGDGIVSGGEEETGMIVMDEQIRNYISEEWQKYAKKNSRDRGPWNGRQIRNAVHIAACLAIYESQLKSSTNNSRGNGDGGDGGDGGQARVSKEPVVLTADHFRTVALTTNEFDDYMKRVRRADADTMARMAGERDDFHDEEAYQMARFEGFSGPAVYHDQQHLYQPYRSAGDVGVGSQRGAYSRRGGPSRGPQRNNYGGADWDASQQRFPQGPREEYAEDTYVPTQRAGRQTRFQRQEMTPRGMRSSQVAATQSHDDDGGEEGELGAGGGNGDDYRYEDEQWQEDDGAYRPRGLHRRAVHQNRGYP</sequence>
<dbReference type="GO" id="GO:0005524">
    <property type="term" value="F:ATP binding"/>
    <property type="evidence" value="ECO:0007669"/>
    <property type="project" value="InterPro"/>
</dbReference>
<dbReference type="OrthoDB" id="10042665at2759"/>
<name>A0A2T4C103_TRILO</name>
<dbReference type="InterPro" id="IPR003593">
    <property type="entry name" value="AAA+_ATPase"/>
</dbReference>
<feature type="region of interest" description="Disordered" evidence="1">
    <location>
        <begin position="700"/>
        <end position="721"/>
    </location>
</feature>
<feature type="compositionally biased region" description="Polar residues" evidence="1">
    <location>
        <begin position="860"/>
        <end position="870"/>
    </location>
</feature>
<dbReference type="PANTHER" id="PTHR46411">
    <property type="entry name" value="FAMILY ATPASE, PUTATIVE-RELATED"/>
    <property type="match status" value="1"/>
</dbReference>